<protein>
    <submittedName>
        <fullName evidence="2">RxLR effector protein</fullName>
    </submittedName>
</protein>
<name>A0A5K3FYR5_MESCO</name>
<keyword evidence="1" id="KW-1133">Transmembrane helix</keyword>
<reference evidence="2" key="1">
    <citation type="submission" date="2019-11" db="UniProtKB">
        <authorList>
            <consortium name="WormBaseParasite"/>
        </authorList>
    </citation>
    <scope>IDENTIFICATION</scope>
</reference>
<feature type="transmembrane region" description="Helical" evidence="1">
    <location>
        <begin position="6"/>
        <end position="26"/>
    </location>
</feature>
<evidence type="ECO:0000256" key="1">
    <source>
        <dbReference type="SAM" id="Phobius"/>
    </source>
</evidence>
<dbReference type="WBParaSite" id="MCU_013073-RA">
    <property type="protein sequence ID" value="MCU_013073-RA"/>
    <property type="gene ID" value="MCU_013073"/>
</dbReference>
<evidence type="ECO:0000313" key="2">
    <source>
        <dbReference type="WBParaSite" id="MCU_013073-RA"/>
    </source>
</evidence>
<keyword evidence="1" id="KW-0812">Transmembrane</keyword>
<accession>A0A5K3FYR5</accession>
<proteinExistence type="predicted"/>
<sequence>MVFSTIHHGIIVATVAVFLIVSHGTIEAKPASSYFANDADVDIAKVAVARAVDDQLSRLKDLLDEYFAETASTASLSKRAVRLLRLGK</sequence>
<organism evidence="2">
    <name type="scientific">Mesocestoides corti</name>
    <name type="common">Flatworm</name>
    <dbReference type="NCBI Taxonomy" id="53468"/>
    <lineage>
        <taxon>Eukaryota</taxon>
        <taxon>Metazoa</taxon>
        <taxon>Spiralia</taxon>
        <taxon>Lophotrochozoa</taxon>
        <taxon>Platyhelminthes</taxon>
        <taxon>Cestoda</taxon>
        <taxon>Eucestoda</taxon>
        <taxon>Cyclophyllidea</taxon>
        <taxon>Mesocestoididae</taxon>
        <taxon>Mesocestoides</taxon>
    </lineage>
</organism>
<dbReference type="AlphaFoldDB" id="A0A5K3FYR5"/>
<keyword evidence="1" id="KW-0472">Membrane</keyword>